<gene>
    <name evidence="1" type="ORF">ACH5RR_007199</name>
</gene>
<keyword evidence="2" id="KW-1185">Reference proteome</keyword>
<dbReference type="AlphaFoldDB" id="A0ABD3AR46"/>
<proteinExistence type="predicted"/>
<reference evidence="1 2" key="1">
    <citation type="submission" date="2024-11" db="EMBL/GenBank/DDBJ databases">
        <title>A near-complete genome assembly of Cinchona calisaya.</title>
        <authorList>
            <person name="Lian D.C."/>
            <person name="Zhao X.W."/>
            <person name="Wei L."/>
        </authorList>
    </citation>
    <scope>NUCLEOTIDE SEQUENCE [LARGE SCALE GENOMIC DNA]</scope>
    <source>
        <tissue evidence="1">Nenye</tissue>
    </source>
</reference>
<sequence length="130" mass="14843">MQSLIGGIQSNLVVGEITFRVKPNYFVSINDKGIKKQYCLKNSHTKMPTVQVPILLGSSSKQEEQKMLRFVQMNIDSDTIFFSYNQNKIKYCYIEIIFEFLGCKPYSFHALIDTEATTSVCQPNALPAEF</sequence>
<evidence type="ECO:0000313" key="2">
    <source>
        <dbReference type="Proteomes" id="UP001630127"/>
    </source>
</evidence>
<comment type="caution">
    <text evidence="1">The sequence shown here is derived from an EMBL/GenBank/DDBJ whole genome shotgun (WGS) entry which is preliminary data.</text>
</comment>
<dbReference type="Proteomes" id="UP001630127">
    <property type="component" value="Unassembled WGS sequence"/>
</dbReference>
<dbReference type="EMBL" id="JBJUIK010000003">
    <property type="protein sequence ID" value="KAL3533678.1"/>
    <property type="molecule type" value="Genomic_DNA"/>
</dbReference>
<evidence type="ECO:0000313" key="1">
    <source>
        <dbReference type="EMBL" id="KAL3533678.1"/>
    </source>
</evidence>
<organism evidence="1 2">
    <name type="scientific">Cinchona calisaya</name>
    <dbReference type="NCBI Taxonomy" id="153742"/>
    <lineage>
        <taxon>Eukaryota</taxon>
        <taxon>Viridiplantae</taxon>
        <taxon>Streptophyta</taxon>
        <taxon>Embryophyta</taxon>
        <taxon>Tracheophyta</taxon>
        <taxon>Spermatophyta</taxon>
        <taxon>Magnoliopsida</taxon>
        <taxon>eudicotyledons</taxon>
        <taxon>Gunneridae</taxon>
        <taxon>Pentapetalae</taxon>
        <taxon>asterids</taxon>
        <taxon>lamiids</taxon>
        <taxon>Gentianales</taxon>
        <taxon>Rubiaceae</taxon>
        <taxon>Cinchonoideae</taxon>
        <taxon>Cinchoneae</taxon>
        <taxon>Cinchona</taxon>
    </lineage>
</organism>
<protein>
    <submittedName>
        <fullName evidence="1">Uncharacterized protein</fullName>
    </submittedName>
</protein>
<accession>A0ABD3AR46</accession>
<name>A0ABD3AR46_9GENT</name>